<sequence>MLFSIRGGQSLNETTRPFTLLVHERGLPLLAREIDVEKPVRIKQEGIASGVLHFVLLSSAGNILCERLAFVKNDDQACLLLRPDKGTYGWREKVNLSVALQDVSGNPLTGSFSVSVTDTKDLLPDSTYTIYTSLLLTSELKGYIEEPGWYFYSDEPFRREGLDLLMLTQGWRSYRLEQALVTDYQTPAIAPELYQRLTGDVKRLVGNKVVKGAKVTVNIPDQGVLEEVKTDEEGCFDFSPFEFPDSTLYSVHAVSPKGSSNVLLSLSPEEYPAVEQAWPFMEERHVAGRPLAENVSVDVSFMDKSNRRVSYENGLRSVFLEDVVVTAKKRKAPKTPYETIQGSITIRQEEIEQVPDMSLKTFLLSRFPGLYFKENVVPYYRGDDPGNRVRVVLNEFPVNDSIMENQLIQTLSLKDIEQIDINRDRTAGLAWFPMTGAYFIAIKMRQGISMANYIPKNVGQIHLLGYQKPAAFYSPKYETMQQKENPMPDLRTTLYWNPKVQTDEQGNASVEFYTADSEAPFSVVIEGITDDGRLIRGKW</sequence>
<dbReference type="InterPro" id="IPR012910">
    <property type="entry name" value="Plug_dom"/>
</dbReference>
<dbReference type="PATRIC" id="fig|927665.4.peg.830"/>
<dbReference type="EMBL" id="AQHV01000004">
    <property type="protein sequence ID" value="KKB58988.1"/>
    <property type="molecule type" value="Genomic_DNA"/>
</dbReference>
<dbReference type="Gene3D" id="2.170.130.10">
    <property type="entry name" value="TonB-dependent receptor, plug domain"/>
    <property type="match status" value="1"/>
</dbReference>
<dbReference type="Pfam" id="PF07715">
    <property type="entry name" value="Plug"/>
    <property type="match status" value="1"/>
</dbReference>
<name>A0A0F5JMH4_9BACT</name>
<dbReference type="STRING" id="927665.HMPREF1535_00813"/>
<gene>
    <name evidence="2" type="ORF">HMPREF1535_00813</name>
</gene>
<comment type="caution">
    <text evidence="2">The sequence shown here is derived from an EMBL/GenBank/DDBJ whole genome shotgun (WGS) entry which is preliminary data.</text>
</comment>
<evidence type="ECO:0000259" key="1">
    <source>
        <dbReference type="Pfam" id="PF07715"/>
    </source>
</evidence>
<dbReference type="RefSeq" id="WP_046145358.1">
    <property type="nucleotide sequence ID" value="NZ_KQ033912.1"/>
</dbReference>
<dbReference type="AlphaFoldDB" id="A0A0F5JMH4"/>
<dbReference type="SUPFAM" id="SSF56935">
    <property type="entry name" value="Porins"/>
    <property type="match status" value="1"/>
</dbReference>
<evidence type="ECO:0000313" key="3">
    <source>
        <dbReference type="Proteomes" id="UP000033047"/>
    </source>
</evidence>
<dbReference type="HOGENOM" id="CLU_505121_0_0_10"/>
<proteinExistence type="predicted"/>
<evidence type="ECO:0000313" key="2">
    <source>
        <dbReference type="EMBL" id="KKB58988.1"/>
    </source>
</evidence>
<organism evidence="2 3">
    <name type="scientific">Parabacteroides goldsteinii DSM 19448 = WAL 12034</name>
    <dbReference type="NCBI Taxonomy" id="927665"/>
    <lineage>
        <taxon>Bacteria</taxon>
        <taxon>Pseudomonadati</taxon>
        <taxon>Bacteroidota</taxon>
        <taxon>Bacteroidia</taxon>
        <taxon>Bacteroidales</taxon>
        <taxon>Tannerellaceae</taxon>
        <taxon>Parabacteroides</taxon>
    </lineage>
</organism>
<dbReference type="InterPro" id="IPR037066">
    <property type="entry name" value="Plug_dom_sf"/>
</dbReference>
<feature type="domain" description="TonB-dependent receptor plug" evidence="1">
    <location>
        <begin position="340"/>
        <end position="424"/>
    </location>
</feature>
<accession>A0A0F5JMH4</accession>
<reference evidence="2 3" key="1">
    <citation type="submission" date="2013-04" db="EMBL/GenBank/DDBJ databases">
        <title>The Genome Sequence of Parabacteroides goldsteinii DSM 19448.</title>
        <authorList>
            <consortium name="The Broad Institute Genomics Platform"/>
            <person name="Earl A."/>
            <person name="Ward D."/>
            <person name="Feldgarden M."/>
            <person name="Gevers D."/>
            <person name="Martens E."/>
            <person name="Sakamoto M."/>
            <person name="Benno Y."/>
            <person name="Song Y."/>
            <person name="Liu C."/>
            <person name="Lee J."/>
            <person name="Bolanos M."/>
            <person name="Vaisanen M.L."/>
            <person name="Finegold S.M."/>
            <person name="Walker B."/>
            <person name="Young S."/>
            <person name="Zeng Q."/>
            <person name="Gargeya S."/>
            <person name="Fitzgerald M."/>
            <person name="Haas B."/>
            <person name="Abouelleil A."/>
            <person name="Allen A.W."/>
            <person name="Alvarado L."/>
            <person name="Arachchi H.M."/>
            <person name="Berlin A.M."/>
            <person name="Chapman S.B."/>
            <person name="Gainer-Dewar J."/>
            <person name="Goldberg J."/>
            <person name="Griggs A."/>
            <person name="Gujja S."/>
            <person name="Hansen M."/>
            <person name="Howarth C."/>
            <person name="Imamovic A."/>
            <person name="Ireland A."/>
            <person name="Larimer J."/>
            <person name="McCowan C."/>
            <person name="Murphy C."/>
            <person name="Pearson M."/>
            <person name="Poon T.W."/>
            <person name="Priest M."/>
            <person name="Roberts A."/>
            <person name="Saif S."/>
            <person name="Shea T."/>
            <person name="Sisk P."/>
            <person name="Sykes S."/>
            <person name="Wortman J."/>
            <person name="Nusbaum C."/>
            <person name="Birren B."/>
        </authorList>
    </citation>
    <scope>NUCLEOTIDE SEQUENCE [LARGE SCALE GENOMIC DNA]</scope>
    <source>
        <strain evidence="2 3">DSM 19448</strain>
    </source>
</reference>
<protein>
    <recommendedName>
        <fullName evidence="1">TonB-dependent receptor plug domain-containing protein</fullName>
    </recommendedName>
</protein>
<dbReference type="Proteomes" id="UP000033047">
    <property type="component" value="Unassembled WGS sequence"/>
</dbReference>